<accession>A0A4R3Y367</accession>
<dbReference type="Pfam" id="PF00132">
    <property type="entry name" value="Hexapep"/>
    <property type="match status" value="1"/>
</dbReference>
<keyword evidence="2" id="KW-0012">Acyltransferase</keyword>
<proteinExistence type="predicted"/>
<dbReference type="InterPro" id="IPR051159">
    <property type="entry name" value="Hexapeptide_acetyltransf"/>
</dbReference>
<evidence type="ECO:0000313" key="4">
    <source>
        <dbReference type="Proteomes" id="UP000305526"/>
    </source>
</evidence>
<evidence type="ECO:0000313" key="2">
    <source>
        <dbReference type="EMBL" id="TNG91671.1"/>
    </source>
</evidence>
<protein>
    <submittedName>
        <fullName evidence="1">Acetyltransferase-like isoleucine patch superfamily enzyme</fullName>
    </submittedName>
    <submittedName>
        <fullName evidence="2">Acyltransferase</fullName>
    </submittedName>
</protein>
<evidence type="ECO:0000313" key="3">
    <source>
        <dbReference type="Proteomes" id="UP000294619"/>
    </source>
</evidence>
<comment type="caution">
    <text evidence="1">The sequence shown here is derived from an EMBL/GenBank/DDBJ whole genome shotgun (WGS) entry which is preliminary data.</text>
</comment>
<reference evidence="2 4" key="2">
    <citation type="submission" date="2019-05" db="EMBL/GenBank/DDBJ databases">
        <title>Pasteurellaceae isolates from reptiles.</title>
        <authorList>
            <person name="Bojesen A.M."/>
            <person name="Lund E."/>
        </authorList>
    </citation>
    <scope>NUCLEOTIDE SEQUENCE [LARGE SCALE GENOMIC DNA]</scope>
    <source>
        <strain evidence="2 4">ELNT2x</strain>
    </source>
</reference>
<reference evidence="1 3" key="1">
    <citation type="submission" date="2019-03" db="EMBL/GenBank/DDBJ databases">
        <title>Genomic Encyclopedia of Type Strains, Phase IV (KMG-IV): sequencing the most valuable type-strain genomes for metagenomic binning, comparative biology and taxonomic classification.</title>
        <authorList>
            <person name="Goeker M."/>
        </authorList>
    </citation>
    <scope>NUCLEOTIDE SEQUENCE [LARGE SCALE GENOMIC DNA]</scope>
    <source>
        <strain evidence="1 3">DSM 28140</strain>
    </source>
</reference>
<organism evidence="1 3">
    <name type="scientific">Testudinibacter aquarius</name>
    <dbReference type="NCBI Taxonomy" id="1524974"/>
    <lineage>
        <taxon>Bacteria</taxon>
        <taxon>Pseudomonadati</taxon>
        <taxon>Pseudomonadota</taxon>
        <taxon>Gammaproteobacteria</taxon>
        <taxon>Pasteurellales</taxon>
        <taxon>Pasteurellaceae</taxon>
        <taxon>Testudinibacter</taxon>
    </lineage>
</organism>
<dbReference type="GO" id="GO:0016746">
    <property type="term" value="F:acyltransferase activity"/>
    <property type="evidence" value="ECO:0007669"/>
    <property type="project" value="UniProtKB-KW"/>
</dbReference>
<dbReference type="EMBL" id="VDGV01000052">
    <property type="protein sequence ID" value="TNG91671.1"/>
    <property type="molecule type" value="Genomic_DNA"/>
</dbReference>
<dbReference type="InterPro" id="IPR001451">
    <property type="entry name" value="Hexapep"/>
</dbReference>
<dbReference type="Proteomes" id="UP000305526">
    <property type="component" value="Unassembled WGS sequence"/>
</dbReference>
<dbReference type="PANTHER" id="PTHR23416">
    <property type="entry name" value="SIALIC ACID SYNTHASE-RELATED"/>
    <property type="match status" value="1"/>
</dbReference>
<dbReference type="Gene3D" id="2.160.10.10">
    <property type="entry name" value="Hexapeptide repeat proteins"/>
    <property type="match status" value="1"/>
</dbReference>
<dbReference type="Proteomes" id="UP000294619">
    <property type="component" value="Unassembled WGS sequence"/>
</dbReference>
<dbReference type="PANTHER" id="PTHR23416:SF78">
    <property type="entry name" value="LIPOPOLYSACCHARIDE BIOSYNTHESIS O-ACETYL TRANSFERASE WBBJ-RELATED"/>
    <property type="match status" value="1"/>
</dbReference>
<dbReference type="EMBL" id="SMCP01000006">
    <property type="protein sequence ID" value="TCV86635.1"/>
    <property type="molecule type" value="Genomic_DNA"/>
</dbReference>
<keyword evidence="4" id="KW-1185">Reference proteome</keyword>
<name>A0A4R3Y367_9PAST</name>
<keyword evidence="1" id="KW-0808">Transferase</keyword>
<dbReference type="SUPFAM" id="SSF51161">
    <property type="entry name" value="Trimeric LpxA-like enzymes"/>
    <property type="match status" value="1"/>
</dbReference>
<gene>
    <name evidence="1" type="ORF">EDC16_106192</name>
    <name evidence="2" type="ORF">FHQ21_06915</name>
</gene>
<dbReference type="InterPro" id="IPR011004">
    <property type="entry name" value="Trimer_LpxA-like_sf"/>
</dbReference>
<sequence length="392" mass="43704">MNIPKHFSTKLIDNTFINLETFLIKDGKLFISGIGFIQGINVREYGDIDYKLVLKNESGQYIKQLAKLNKPEITEKYAENNIKYDKCFFTTFQENGLALTDVSLGTYELYLVISAGGVSKQQKIRTEKSALLQHPFVVDTDLNDGCKVLDKLIISTNFTKNIIPHNRSKQVVAEPFLDTAGNNLVPAKQSTNCFVRFQGKNNSIQMDPDANIKNLFIEILGDNNQVRIGKNVSLHGAVRLGHNCEVSIGDHTSSTNPVYVTCAEGTKLIIGNDCMFSTNNQIRTDDSHPIYDVNSGRRINPSRDIVIGDHVWIGYGVTISAGTQIGSGSVVGAYSFVRNQFPNNCVIAGVPARVVKKDVFWERPLLLNSQEVTDFTLEELSEKAYCQQTEDY</sequence>
<dbReference type="AlphaFoldDB" id="A0A4R3Y367"/>
<evidence type="ECO:0000313" key="1">
    <source>
        <dbReference type="EMBL" id="TCV86635.1"/>
    </source>
</evidence>
<dbReference type="RefSeq" id="WP_132967255.1">
    <property type="nucleotide sequence ID" value="NZ_LEKL01000010.1"/>
</dbReference>
<dbReference type="CDD" id="cd04647">
    <property type="entry name" value="LbH_MAT_like"/>
    <property type="match status" value="1"/>
</dbReference>